<reference evidence="2 3" key="1">
    <citation type="submission" date="2017-02" db="EMBL/GenBank/DDBJ databases">
        <authorList>
            <person name="Peterson S.W."/>
        </authorList>
    </citation>
    <scope>NUCLEOTIDE SEQUENCE [LARGE SCALE GENOMIC DNA]</scope>
    <source>
        <strain evidence="2 3">S285</strain>
    </source>
</reference>
<sequence>MDAYMDGERVVFVEETGPPQSLKLIAGGNIDALAREALEDCIKPLGGADAQPGSNSQGWRRGGMERGARCPDALGQAHLYDPNF</sequence>
<keyword evidence="3" id="KW-1185">Reference proteome</keyword>
<evidence type="ECO:0000256" key="1">
    <source>
        <dbReference type="SAM" id="MobiDB-lite"/>
    </source>
</evidence>
<dbReference type="KEGG" id="mbry:B1812_09470"/>
<feature type="region of interest" description="Disordered" evidence="1">
    <location>
        <begin position="45"/>
        <end position="71"/>
    </location>
</feature>
<evidence type="ECO:0000313" key="3">
    <source>
        <dbReference type="Proteomes" id="UP000193978"/>
    </source>
</evidence>
<accession>A0A1W6MUL8</accession>
<dbReference type="AlphaFoldDB" id="A0A1W6MUL8"/>
<evidence type="ECO:0000313" key="2">
    <source>
        <dbReference type="EMBL" id="ARN81275.1"/>
    </source>
</evidence>
<dbReference type="EMBL" id="CP019948">
    <property type="protein sequence ID" value="ARN81275.1"/>
    <property type="molecule type" value="Genomic_DNA"/>
</dbReference>
<protein>
    <submittedName>
        <fullName evidence="2">Uncharacterized protein</fullName>
    </submittedName>
</protein>
<organism evidence="2 3">
    <name type="scientific">Methylocystis bryophila</name>
    <dbReference type="NCBI Taxonomy" id="655015"/>
    <lineage>
        <taxon>Bacteria</taxon>
        <taxon>Pseudomonadati</taxon>
        <taxon>Pseudomonadota</taxon>
        <taxon>Alphaproteobacteria</taxon>
        <taxon>Hyphomicrobiales</taxon>
        <taxon>Methylocystaceae</taxon>
        <taxon>Methylocystis</taxon>
    </lineage>
</organism>
<proteinExistence type="predicted"/>
<name>A0A1W6MUL8_9HYPH</name>
<dbReference type="Proteomes" id="UP000193978">
    <property type="component" value="Chromosome"/>
</dbReference>
<gene>
    <name evidence="2" type="ORF">B1812_09470</name>
</gene>